<organism evidence="2 3">
    <name type="scientific">Podospora aff. communis PSN243</name>
    <dbReference type="NCBI Taxonomy" id="3040156"/>
    <lineage>
        <taxon>Eukaryota</taxon>
        <taxon>Fungi</taxon>
        <taxon>Dikarya</taxon>
        <taxon>Ascomycota</taxon>
        <taxon>Pezizomycotina</taxon>
        <taxon>Sordariomycetes</taxon>
        <taxon>Sordariomycetidae</taxon>
        <taxon>Sordariales</taxon>
        <taxon>Podosporaceae</taxon>
        <taxon>Podospora</taxon>
    </lineage>
</organism>
<feature type="compositionally biased region" description="Polar residues" evidence="1">
    <location>
        <begin position="64"/>
        <end position="78"/>
    </location>
</feature>
<evidence type="ECO:0000313" key="2">
    <source>
        <dbReference type="EMBL" id="KAK4449693.1"/>
    </source>
</evidence>
<reference evidence="2" key="1">
    <citation type="journal article" date="2023" name="Mol. Phylogenet. Evol.">
        <title>Genome-scale phylogeny and comparative genomics of the fungal order Sordariales.</title>
        <authorList>
            <person name="Hensen N."/>
            <person name="Bonometti L."/>
            <person name="Westerberg I."/>
            <person name="Brannstrom I.O."/>
            <person name="Guillou S."/>
            <person name="Cros-Aarteil S."/>
            <person name="Calhoun S."/>
            <person name="Haridas S."/>
            <person name="Kuo A."/>
            <person name="Mondo S."/>
            <person name="Pangilinan J."/>
            <person name="Riley R."/>
            <person name="LaButti K."/>
            <person name="Andreopoulos B."/>
            <person name="Lipzen A."/>
            <person name="Chen C."/>
            <person name="Yan M."/>
            <person name="Daum C."/>
            <person name="Ng V."/>
            <person name="Clum A."/>
            <person name="Steindorff A."/>
            <person name="Ohm R.A."/>
            <person name="Martin F."/>
            <person name="Silar P."/>
            <person name="Natvig D.O."/>
            <person name="Lalanne C."/>
            <person name="Gautier V."/>
            <person name="Ament-Velasquez S.L."/>
            <person name="Kruys A."/>
            <person name="Hutchinson M.I."/>
            <person name="Powell A.J."/>
            <person name="Barry K."/>
            <person name="Miller A.N."/>
            <person name="Grigoriev I.V."/>
            <person name="Debuchy R."/>
            <person name="Gladieux P."/>
            <person name="Hiltunen Thoren M."/>
            <person name="Johannesson H."/>
        </authorList>
    </citation>
    <scope>NUCLEOTIDE SEQUENCE</scope>
    <source>
        <strain evidence="2">PSN243</strain>
    </source>
</reference>
<dbReference type="AlphaFoldDB" id="A0AAV9GMB3"/>
<name>A0AAV9GMB3_9PEZI</name>
<reference evidence="2" key="2">
    <citation type="submission" date="2023-05" db="EMBL/GenBank/DDBJ databases">
        <authorList>
            <consortium name="Lawrence Berkeley National Laboratory"/>
            <person name="Steindorff A."/>
            <person name="Hensen N."/>
            <person name="Bonometti L."/>
            <person name="Westerberg I."/>
            <person name="Brannstrom I.O."/>
            <person name="Guillou S."/>
            <person name="Cros-Aarteil S."/>
            <person name="Calhoun S."/>
            <person name="Haridas S."/>
            <person name="Kuo A."/>
            <person name="Mondo S."/>
            <person name="Pangilinan J."/>
            <person name="Riley R."/>
            <person name="Labutti K."/>
            <person name="Andreopoulos B."/>
            <person name="Lipzen A."/>
            <person name="Chen C."/>
            <person name="Yanf M."/>
            <person name="Daum C."/>
            <person name="Ng V."/>
            <person name="Clum A."/>
            <person name="Ohm R."/>
            <person name="Martin F."/>
            <person name="Silar P."/>
            <person name="Natvig D."/>
            <person name="Lalanne C."/>
            <person name="Gautier V."/>
            <person name="Ament-Velasquez S.L."/>
            <person name="Kruys A."/>
            <person name="Hutchinson M.I."/>
            <person name="Powell A.J."/>
            <person name="Barry K."/>
            <person name="Miller A.N."/>
            <person name="Grigoriev I.V."/>
            <person name="Debuchy R."/>
            <person name="Gladieux P."/>
            <person name="Thoren M.H."/>
            <person name="Johannesson H."/>
        </authorList>
    </citation>
    <scope>NUCLEOTIDE SEQUENCE</scope>
    <source>
        <strain evidence="2">PSN243</strain>
    </source>
</reference>
<dbReference type="Proteomes" id="UP001321760">
    <property type="component" value="Unassembled WGS sequence"/>
</dbReference>
<feature type="compositionally biased region" description="Polar residues" evidence="1">
    <location>
        <begin position="34"/>
        <end position="43"/>
    </location>
</feature>
<protein>
    <submittedName>
        <fullName evidence="2">Uncharacterized protein</fullName>
    </submittedName>
</protein>
<proteinExistence type="predicted"/>
<evidence type="ECO:0000313" key="3">
    <source>
        <dbReference type="Proteomes" id="UP001321760"/>
    </source>
</evidence>
<accession>A0AAV9GMB3</accession>
<dbReference type="EMBL" id="MU865936">
    <property type="protein sequence ID" value="KAK4449693.1"/>
    <property type="molecule type" value="Genomic_DNA"/>
</dbReference>
<gene>
    <name evidence="2" type="ORF">QBC34DRAFT_380150</name>
</gene>
<comment type="caution">
    <text evidence="2">The sequence shown here is derived from an EMBL/GenBank/DDBJ whole genome shotgun (WGS) entry which is preliminary data.</text>
</comment>
<evidence type="ECO:0000256" key="1">
    <source>
        <dbReference type="SAM" id="MobiDB-lite"/>
    </source>
</evidence>
<sequence length="229" mass="24974">MDFDLANLPDQGPPAYDSADLQWGLGFPANQCTLQREQSNREGTQLDIEGPTQADLSSEGIESPNESSISADRSQSSEMGDAPPSEPFVCITCGSTWPSSRRLREDNMLDVIPSGFGVLMMVVRVNSAHDPSWIDIFAIKEETRFLATTTIQLIVTLGLSISSAIAAPATELQPATDLEKRSWHTGCRSDRQDCYQKLSCLNGQLIGDEGCKSACWCIWEYECPSLGGC</sequence>
<feature type="region of interest" description="Disordered" evidence="1">
    <location>
        <begin position="1"/>
        <end position="22"/>
    </location>
</feature>
<feature type="region of interest" description="Disordered" evidence="1">
    <location>
        <begin position="34"/>
        <end position="87"/>
    </location>
</feature>
<keyword evidence="3" id="KW-1185">Reference proteome</keyword>